<reference evidence="6" key="2">
    <citation type="submission" date="2014-03" db="EMBL/GenBank/DDBJ databases">
        <title>The whipworm genome and dual-species transcriptomics of an intimate host-pathogen interaction.</title>
        <authorList>
            <person name="Foth B.J."/>
            <person name="Tsai I.J."/>
            <person name="Reid A.J."/>
            <person name="Bancroft A.J."/>
            <person name="Nichol S."/>
            <person name="Tracey A."/>
            <person name="Holroyd N."/>
            <person name="Cotton J.A."/>
            <person name="Stanley E.J."/>
            <person name="Zarowiecki M."/>
            <person name="Liu J.Z."/>
            <person name="Huckvale T."/>
            <person name="Cooper P.J."/>
            <person name="Grencis R.K."/>
            <person name="Berriman M."/>
        </authorList>
    </citation>
    <scope>NUCLEOTIDE SEQUENCE [LARGE SCALE GENOMIC DNA]</scope>
</reference>
<reference evidence="6" key="1">
    <citation type="submission" date="2014-01" db="EMBL/GenBank/DDBJ databases">
        <authorList>
            <person name="Aslett M."/>
        </authorList>
    </citation>
    <scope>NUCLEOTIDE SEQUENCE</scope>
</reference>
<dbReference type="Proteomes" id="UP000030665">
    <property type="component" value="Unassembled WGS sequence"/>
</dbReference>
<evidence type="ECO:0000259" key="5">
    <source>
        <dbReference type="Pfam" id="PF05172"/>
    </source>
</evidence>
<feature type="domain" description="RRM Nup35-type" evidence="5">
    <location>
        <begin position="107"/>
        <end position="137"/>
    </location>
</feature>
<accession>A0A077ZK57</accession>
<evidence type="ECO:0000256" key="2">
    <source>
        <dbReference type="ARBA" id="ARBA00029997"/>
    </source>
</evidence>
<dbReference type="InterPro" id="IPR007846">
    <property type="entry name" value="RRM_NUP35_dom"/>
</dbReference>
<dbReference type="Pfam" id="PF05172">
    <property type="entry name" value="RRM_Nup35"/>
    <property type="match status" value="1"/>
</dbReference>
<dbReference type="Gene3D" id="3.30.70.330">
    <property type="match status" value="1"/>
</dbReference>
<proteinExistence type="predicted"/>
<protein>
    <recommendedName>
        <fullName evidence="1">Nucleoporin NUP35</fullName>
    </recommendedName>
    <alternativeName>
        <fullName evidence="3">35 kDa nucleoporin</fullName>
    </alternativeName>
    <alternativeName>
        <fullName evidence="2">Nucleoporin NUP53</fullName>
    </alternativeName>
</protein>
<evidence type="ECO:0000256" key="4">
    <source>
        <dbReference type="SAM" id="MobiDB-lite"/>
    </source>
</evidence>
<name>A0A077ZK57_TRITR</name>
<evidence type="ECO:0000256" key="1">
    <source>
        <dbReference type="ARBA" id="ARBA00016439"/>
    </source>
</evidence>
<evidence type="ECO:0000313" key="7">
    <source>
        <dbReference type="Proteomes" id="UP000030665"/>
    </source>
</evidence>
<feature type="region of interest" description="Disordered" evidence="4">
    <location>
        <begin position="1"/>
        <end position="35"/>
    </location>
</feature>
<dbReference type="InterPro" id="IPR012677">
    <property type="entry name" value="Nucleotide-bd_a/b_plait_sf"/>
</dbReference>
<organism evidence="6 7">
    <name type="scientific">Trichuris trichiura</name>
    <name type="common">Whipworm</name>
    <name type="synonym">Trichocephalus trichiurus</name>
    <dbReference type="NCBI Taxonomy" id="36087"/>
    <lineage>
        <taxon>Eukaryota</taxon>
        <taxon>Metazoa</taxon>
        <taxon>Ecdysozoa</taxon>
        <taxon>Nematoda</taxon>
        <taxon>Enoplea</taxon>
        <taxon>Dorylaimia</taxon>
        <taxon>Trichinellida</taxon>
        <taxon>Trichuridae</taxon>
        <taxon>Trichuris</taxon>
    </lineage>
</organism>
<evidence type="ECO:0000313" key="6">
    <source>
        <dbReference type="EMBL" id="CDW59010.1"/>
    </source>
</evidence>
<keyword evidence="7" id="KW-1185">Reference proteome</keyword>
<gene>
    <name evidence="6" type="ORF">TTRE_0000733901</name>
</gene>
<dbReference type="EMBL" id="HG806474">
    <property type="protein sequence ID" value="CDW59010.1"/>
    <property type="molecule type" value="Genomic_DNA"/>
</dbReference>
<evidence type="ECO:0000256" key="3">
    <source>
        <dbReference type="ARBA" id="ARBA00030250"/>
    </source>
</evidence>
<dbReference type="AlphaFoldDB" id="A0A077ZK57"/>
<dbReference type="STRING" id="36087.A0A077ZK57"/>
<sequence>MPPSPWAHSSPTLVSPKISRPIERTAQVSRGPPVRSMLEGVSSGLHGLSPVRYDLTSRNLSKGGDFSLTNTMECTTNSGVNRRLDIIGNDDIQSELDFSEDLNPQRDLDSACVTVFGFDSETADMILRKFAEFGTICCYEAGNYLAYFLSLNNPFFFKDIAVRQLDAHTVSKSNASQFGVGQKWQNFCQSN</sequence>